<gene>
    <name evidence="3" type="ORF">HETIRDRAFT_315880</name>
</gene>
<dbReference type="STRING" id="747525.W4KC82"/>
<evidence type="ECO:0008006" key="5">
    <source>
        <dbReference type="Google" id="ProtNLM"/>
    </source>
</evidence>
<dbReference type="KEGG" id="hir:HETIRDRAFT_315880"/>
<dbReference type="InParanoid" id="W4KC82"/>
<dbReference type="EMBL" id="KI925457">
    <property type="protein sequence ID" value="ETW83477.1"/>
    <property type="molecule type" value="Genomic_DNA"/>
</dbReference>
<keyword evidence="4" id="KW-1185">Reference proteome</keyword>
<protein>
    <recommendedName>
        <fullName evidence="5">Glucosamine-6-phosphate deaminase</fullName>
    </recommendedName>
</protein>
<dbReference type="GO" id="GO:0019262">
    <property type="term" value="P:N-acetylneuraminate catabolic process"/>
    <property type="evidence" value="ECO:0007669"/>
    <property type="project" value="TreeGrafter"/>
</dbReference>
<dbReference type="RefSeq" id="XP_009545723.1">
    <property type="nucleotide sequence ID" value="XM_009547428.1"/>
</dbReference>
<feature type="non-terminal residue" evidence="3">
    <location>
        <position position="1"/>
    </location>
</feature>
<comment type="catalytic activity">
    <reaction evidence="1">
        <text>alpha-D-glucosamine 6-phosphate + H2O = beta-D-fructose 6-phosphate + NH4(+)</text>
        <dbReference type="Rhea" id="RHEA:12172"/>
        <dbReference type="ChEBI" id="CHEBI:15377"/>
        <dbReference type="ChEBI" id="CHEBI:28938"/>
        <dbReference type="ChEBI" id="CHEBI:57634"/>
        <dbReference type="ChEBI" id="CHEBI:75989"/>
        <dbReference type="EC" id="3.5.99.6"/>
    </reaction>
</comment>
<dbReference type="GO" id="GO:0042802">
    <property type="term" value="F:identical protein binding"/>
    <property type="evidence" value="ECO:0007669"/>
    <property type="project" value="TreeGrafter"/>
</dbReference>
<dbReference type="OrthoDB" id="7663298at2759"/>
<organism evidence="3 4">
    <name type="scientific">Heterobasidion irregulare (strain TC 32-1)</name>
    <dbReference type="NCBI Taxonomy" id="747525"/>
    <lineage>
        <taxon>Eukaryota</taxon>
        <taxon>Fungi</taxon>
        <taxon>Dikarya</taxon>
        <taxon>Basidiomycota</taxon>
        <taxon>Agaricomycotina</taxon>
        <taxon>Agaricomycetes</taxon>
        <taxon>Russulales</taxon>
        <taxon>Bondarzewiaceae</taxon>
        <taxon>Heterobasidion</taxon>
        <taxon>Heterobasidion annosum species complex</taxon>
    </lineage>
</organism>
<dbReference type="GO" id="GO:0004342">
    <property type="term" value="F:glucosamine-6-phosphate deaminase activity"/>
    <property type="evidence" value="ECO:0007669"/>
    <property type="project" value="UniProtKB-EC"/>
</dbReference>
<dbReference type="PANTHER" id="PTHR11280">
    <property type="entry name" value="GLUCOSAMINE-6-PHOSPHATE ISOMERASE"/>
    <property type="match status" value="1"/>
</dbReference>
<dbReference type="HOGENOM" id="CLU_049611_0_0_1"/>
<dbReference type="GO" id="GO:0006046">
    <property type="term" value="P:N-acetylglucosamine catabolic process"/>
    <property type="evidence" value="ECO:0007669"/>
    <property type="project" value="TreeGrafter"/>
</dbReference>
<dbReference type="GO" id="GO:0005737">
    <property type="term" value="C:cytoplasm"/>
    <property type="evidence" value="ECO:0007669"/>
    <property type="project" value="TreeGrafter"/>
</dbReference>
<evidence type="ECO:0000313" key="3">
    <source>
        <dbReference type="EMBL" id="ETW83477.1"/>
    </source>
</evidence>
<name>W4KC82_HETIT</name>
<evidence type="ECO:0000256" key="1">
    <source>
        <dbReference type="ARBA" id="ARBA00000644"/>
    </source>
</evidence>
<dbReference type="GeneID" id="20670266"/>
<dbReference type="Gene3D" id="3.40.50.1360">
    <property type="match status" value="1"/>
</dbReference>
<dbReference type="SUPFAM" id="SSF100950">
    <property type="entry name" value="NagB/RpiA/CoA transferase-like"/>
    <property type="match status" value="1"/>
</dbReference>
<dbReference type="Proteomes" id="UP000030671">
    <property type="component" value="Unassembled WGS sequence"/>
</dbReference>
<dbReference type="CDD" id="cd01399">
    <property type="entry name" value="GlcN6P_deaminase"/>
    <property type="match status" value="1"/>
</dbReference>
<proteinExistence type="predicted"/>
<accession>W4KC82</accession>
<dbReference type="InterPro" id="IPR037171">
    <property type="entry name" value="NagB/RpiA_transferase-like"/>
</dbReference>
<dbReference type="PANTHER" id="PTHR11280:SF5">
    <property type="entry name" value="GLUCOSAMINE-6-PHOSPHATE ISOMERASE"/>
    <property type="match status" value="1"/>
</dbReference>
<sequence length="315" mass="34781">LIIRDDPHAVGEYIGNCIYTDRALMSFIADRIVDFKPMGSSPIPTYNTSSAREGWQPVTSVSSQVCICVTCLDVYATRRRFEDAVTFNVDEYAGLPRDHSESYHTFMLREFFSYIDIPAANVNILDEKDDDLIGECKAEIKVRGGIELFLGGTGEDGYIAFNELNSAPDRVMLCRTGSLLVSRTRIKTLAYDTILANARFFGDDVSAVPRMALTVGVGTVLDSWEVVVVVTGQRKSLGISKAIEDSVNHPWTLSVLQIHPWALIIVNEDAIAELHIKTAKYFKSVERVQEEVEEAHAKSPAQGPEEGDGPLGGME</sequence>
<dbReference type="eggNOG" id="KOG3148">
    <property type="taxonomic scope" value="Eukaryota"/>
</dbReference>
<dbReference type="AlphaFoldDB" id="W4KC82"/>
<feature type="region of interest" description="Disordered" evidence="2">
    <location>
        <begin position="292"/>
        <end position="315"/>
    </location>
</feature>
<evidence type="ECO:0000313" key="4">
    <source>
        <dbReference type="Proteomes" id="UP000030671"/>
    </source>
</evidence>
<reference evidence="3 4" key="1">
    <citation type="journal article" date="2012" name="New Phytol.">
        <title>Insight into trade-off between wood decay and parasitism from the genome of a fungal forest pathogen.</title>
        <authorList>
            <person name="Olson A."/>
            <person name="Aerts A."/>
            <person name="Asiegbu F."/>
            <person name="Belbahri L."/>
            <person name="Bouzid O."/>
            <person name="Broberg A."/>
            <person name="Canback B."/>
            <person name="Coutinho P.M."/>
            <person name="Cullen D."/>
            <person name="Dalman K."/>
            <person name="Deflorio G."/>
            <person name="van Diepen L.T."/>
            <person name="Dunand C."/>
            <person name="Duplessis S."/>
            <person name="Durling M."/>
            <person name="Gonthier P."/>
            <person name="Grimwood J."/>
            <person name="Fossdal C.G."/>
            <person name="Hansson D."/>
            <person name="Henrissat B."/>
            <person name="Hietala A."/>
            <person name="Himmelstrand K."/>
            <person name="Hoffmeister D."/>
            <person name="Hogberg N."/>
            <person name="James T.Y."/>
            <person name="Karlsson M."/>
            <person name="Kohler A."/>
            <person name="Kues U."/>
            <person name="Lee Y.H."/>
            <person name="Lin Y.C."/>
            <person name="Lind M."/>
            <person name="Lindquist E."/>
            <person name="Lombard V."/>
            <person name="Lucas S."/>
            <person name="Lunden K."/>
            <person name="Morin E."/>
            <person name="Murat C."/>
            <person name="Park J."/>
            <person name="Raffaello T."/>
            <person name="Rouze P."/>
            <person name="Salamov A."/>
            <person name="Schmutz J."/>
            <person name="Solheim H."/>
            <person name="Stahlberg J."/>
            <person name="Velez H."/>
            <person name="de Vries R.P."/>
            <person name="Wiebenga A."/>
            <person name="Woodward S."/>
            <person name="Yakovlev I."/>
            <person name="Garbelotto M."/>
            <person name="Martin F."/>
            <person name="Grigoriev I.V."/>
            <person name="Stenlid J."/>
        </authorList>
    </citation>
    <scope>NUCLEOTIDE SEQUENCE [LARGE SCALE GENOMIC DNA]</scope>
    <source>
        <strain evidence="3 4">TC 32-1</strain>
    </source>
</reference>
<dbReference type="GO" id="GO:0006043">
    <property type="term" value="P:glucosamine catabolic process"/>
    <property type="evidence" value="ECO:0007669"/>
    <property type="project" value="TreeGrafter"/>
</dbReference>
<dbReference type="InterPro" id="IPR004547">
    <property type="entry name" value="Glucosamine6P_isomerase"/>
</dbReference>
<evidence type="ECO:0000256" key="2">
    <source>
        <dbReference type="SAM" id="MobiDB-lite"/>
    </source>
</evidence>